<gene>
    <name evidence="1" type="ORF">MENTE1834_LOCUS41165</name>
</gene>
<dbReference type="Proteomes" id="UP001497535">
    <property type="component" value="Unassembled WGS sequence"/>
</dbReference>
<name>A0ACB1APD8_MELEN</name>
<evidence type="ECO:0000313" key="1">
    <source>
        <dbReference type="EMBL" id="CAK5096605.1"/>
    </source>
</evidence>
<keyword evidence="2" id="KW-1185">Reference proteome</keyword>
<dbReference type="EMBL" id="CAVMJV010000099">
    <property type="protein sequence ID" value="CAK5096605.1"/>
    <property type="molecule type" value="Genomic_DNA"/>
</dbReference>
<protein>
    <submittedName>
        <fullName evidence="1">Uncharacterized protein</fullName>
    </submittedName>
</protein>
<sequence length="54" mass="6160">MITEMINRDKNHPSVIAWSLANEPLIKGDASFEYFSLIYSILFVLIVIMVGIMD</sequence>
<accession>A0ACB1APD8</accession>
<comment type="caution">
    <text evidence="1">The sequence shown here is derived from an EMBL/GenBank/DDBJ whole genome shotgun (WGS) entry which is preliminary data.</text>
</comment>
<organism evidence="1 2">
    <name type="scientific">Meloidogyne enterolobii</name>
    <name type="common">Root-knot nematode worm</name>
    <name type="synonym">Meloidogyne mayaguensis</name>
    <dbReference type="NCBI Taxonomy" id="390850"/>
    <lineage>
        <taxon>Eukaryota</taxon>
        <taxon>Metazoa</taxon>
        <taxon>Ecdysozoa</taxon>
        <taxon>Nematoda</taxon>
        <taxon>Chromadorea</taxon>
        <taxon>Rhabditida</taxon>
        <taxon>Tylenchina</taxon>
        <taxon>Tylenchomorpha</taxon>
        <taxon>Tylenchoidea</taxon>
        <taxon>Meloidogynidae</taxon>
        <taxon>Meloidogyninae</taxon>
        <taxon>Meloidogyne</taxon>
    </lineage>
</organism>
<proteinExistence type="predicted"/>
<reference evidence="1" key="1">
    <citation type="submission" date="2023-11" db="EMBL/GenBank/DDBJ databases">
        <authorList>
            <person name="Poullet M."/>
        </authorList>
    </citation>
    <scope>NUCLEOTIDE SEQUENCE</scope>
    <source>
        <strain evidence="1">E1834</strain>
    </source>
</reference>
<evidence type="ECO:0000313" key="2">
    <source>
        <dbReference type="Proteomes" id="UP001497535"/>
    </source>
</evidence>